<feature type="transmembrane region" description="Helical" evidence="1">
    <location>
        <begin position="21"/>
        <end position="42"/>
    </location>
</feature>
<dbReference type="RefSeq" id="WP_193670122.1">
    <property type="nucleotide sequence ID" value="NZ_JACDTV010000012.1"/>
</dbReference>
<keyword evidence="3" id="KW-1185">Reference proteome</keyword>
<keyword evidence="1" id="KW-1133">Transmembrane helix</keyword>
<comment type="caution">
    <text evidence="2">The sequence shown here is derived from an EMBL/GenBank/DDBJ whole genome shotgun (WGS) entry which is preliminary data.</text>
</comment>
<accession>A0ABS2M8K3</accession>
<evidence type="ECO:0000313" key="2">
    <source>
        <dbReference type="EMBL" id="MBM7507501.1"/>
    </source>
</evidence>
<sequence length="158" mass="15485">MQVVSSTPTAQVARSRGTAPVGVGLLVAVAALVLGILGMHALGLHGVGVSHGAPASGVSVAPAADSTGTAVEHGAHHGTVAAADEGHGLPHGAAEMVVLCAAMLAAAAGMLLALAGLRHRAPPVWAELRSALALRVTSRARPGGTGPPAVWEFSVVRC</sequence>
<organism evidence="2 3">
    <name type="scientific">Nocardioides salarius</name>
    <dbReference type="NCBI Taxonomy" id="374513"/>
    <lineage>
        <taxon>Bacteria</taxon>
        <taxon>Bacillati</taxon>
        <taxon>Actinomycetota</taxon>
        <taxon>Actinomycetes</taxon>
        <taxon>Propionibacteriales</taxon>
        <taxon>Nocardioidaceae</taxon>
        <taxon>Nocardioides</taxon>
    </lineage>
</organism>
<feature type="transmembrane region" description="Helical" evidence="1">
    <location>
        <begin position="96"/>
        <end position="117"/>
    </location>
</feature>
<reference evidence="2 3" key="1">
    <citation type="submission" date="2021-01" db="EMBL/GenBank/DDBJ databases">
        <title>Sequencing the genomes of 1000 actinobacteria strains.</title>
        <authorList>
            <person name="Klenk H.-P."/>
        </authorList>
    </citation>
    <scope>NUCLEOTIDE SEQUENCE [LARGE SCALE GENOMIC DNA]</scope>
    <source>
        <strain evidence="2 3">DSM 18239</strain>
    </source>
</reference>
<name>A0ABS2M8K3_9ACTN</name>
<evidence type="ECO:0000256" key="1">
    <source>
        <dbReference type="SAM" id="Phobius"/>
    </source>
</evidence>
<gene>
    <name evidence="2" type="ORF">JOE61_001315</name>
</gene>
<proteinExistence type="predicted"/>
<protein>
    <submittedName>
        <fullName evidence="2">Uncharacterized protein</fullName>
    </submittedName>
</protein>
<keyword evidence="1" id="KW-0472">Membrane</keyword>
<evidence type="ECO:0000313" key="3">
    <source>
        <dbReference type="Proteomes" id="UP000732378"/>
    </source>
</evidence>
<dbReference type="Proteomes" id="UP000732378">
    <property type="component" value="Unassembled WGS sequence"/>
</dbReference>
<keyword evidence="1" id="KW-0812">Transmembrane</keyword>
<dbReference type="EMBL" id="JAFBBZ010000001">
    <property type="protein sequence ID" value="MBM7507501.1"/>
    <property type="molecule type" value="Genomic_DNA"/>
</dbReference>